<evidence type="ECO:0000313" key="2">
    <source>
        <dbReference type="Proteomes" id="UP000066042"/>
    </source>
</evidence>
<dbReference type="Proteomes" id="UP000066042">
    <property type="component" value="Chromosome"/>
</dbReference>
<dbReference type="STRING" id="55802.TBCH5v1_0350"/>
<name>A0A0S1X956_THEBA</name>
<proteinExistence type="predicted"/>
<reference evidence="1 2" key="1">
    <citation type="journal article" date="2016" name="Genome Announc.">
        <title>Complete genome sequence of the hyperthermophilic and piezophilic archaeon Thermococcus barophilus Ch5, capable of growth at the expense of hydrogenogenesis from carbon monoxide and formate.</title>
        <authorList>
            <person name="Oger P."/>
            <person name="Sokolova T.G."/>
            <person name="Kozhevnikova D.A."/>
            <person name="Taranov E.A."/>
            <person name="Vannier P."/>
            <person name="Lee H.S."/>
            <person name="Kwon K.K."/>
            <person name="Kang S.G."/>
            <person name="Lee J.H."/>
            <person name="Bonch-Osmolovskaya E.A."/>
            <person name="Lebedinsky A.V."/>
        </authorList>
    </citation>
    <scope>NUCLEOTIDE SEQUENCE [LARGE SCALE GENOMIC DNA]</scope>
    <source>
        <strain evidence="2">Ch5</strain>
    </source>
</reference>
<organism evidence="1 2">
    <name type="scientific">Thermococcus barophilus</name>
    <dbReference type="NCBI Taxonomy" id="55802"/>
    <lineage>
        <taxon>Archaea</taxon>
        <taxon>Methanobacteriati</taxon>
        <taxon>Methanobacteriota</taxon>
        <taxon>Thermococci</taxon>
        <taxon>Thermococcales</taxon>
        <taxon>Thermococcaceae</taxon>
        <taxon>Thermococcus</taxon>
    </lineage>
</organism>
<evidence type="ECO:0000313" key="1">
    <source>
        <dbReference type="EMBL" id="ALM74326.1"/>
    </source>
</evidence>
<dbReference type="PANTHER" id="PTHR30024">
    <property type="entry name" value="ALIPHATIC SULFONATES-BINDING PROTEIN-RELATED"/>
    <property type="match status" value="1"/>
</dbReference>
<dbReference type="GeneID" id="26135642"/>
<dbReference type="PIRSF" id="PIRSF012876">
    <property type="entry name" value="Txn_rg_UCP012876"/>
    <property type="match status" value="1"/>
</dbReference>
<sequence>MSAKNDILKYLKSKGHDGALQSELYNLGYSRSTIAEALEALEKEKLIVKKNIGKKAYRIWAIDEAPFPIKNTLRLGILRAVEYPHALLTAYDLRGKYNVRVLVYNSALELTNALAIGKVDLACSPLITQLLYSLLMKSIKIVSGCGFAGSGLVVRGELEEGKTIASSELSTMETMLKLFLEKGGLKNIKVTYFKNPENAVRSFLSGEIDGISIWEPYLSLLKKKGFDVYHYSNYFGKYPCCALGVNLSFLDVNKDIFKEFFERFKYNTENLEKRKEEAIRLMVEVMGFEEKLVRESFGGFVYDYRLTKKQVEEMLNRFGLKVFNLEKLFLSQDF</sequence>
<dbReference type="SUPFAM" id="SSF53850">
    <property type="entry name" value="Periplasmic binding protein-like II"/>
    <property type="match status" value="1"/>
</dbReference>
<dbReference type="InterPro" id="IPR014466">
    <property type="entry name" value="Txn_rg_UCP012876"/>
</dbReference>
<protein>
    <submittedName>
        <fullName evidence="1">Uncharacterized protein</fullName>
    </submittedName>
</protein>
<dbReference type="Pfam" id="PF13379">
    <property type="entry name" value="NMT1_2"/>
    <property type="match status" value="1"/>
</dbReference>
<dbReference type="RefSeq" id="WP_056933249.1">
    <property type="nucleotide sequence ID" value="NZ_CP013050.1"/>
</dbReference>
<accession>A0A0S1X956</accession>
<dbReference type="Gene3D" id="3.40.190.10">
    <property type="entry name" value="Periplasmic binding protein-like II"/>
    <property type="match status" value="1"/>
</dbReference>
<dbReference type="PANTHER" id="PTHR30024:SF42">
    <property type="entry name" value="ALIPHATIC SULFONATES-BINDING PROTEIN-RELATED"/>
    <property type="match status" value="1"/>
</dbReference>
<dbReference type="PATRIC" id="fig|55802.8.peg.345"/>
<dbReference type="AlphaFoldDB" id="A0A0S1X956"/>
<dbReference type="EMBL" id="CP013050">
    <property type="protein sequence ID" value="ALM74326.1"/>
    <property type="molecule type" value="Genomic_DNA"/>
</dbReference>
<gene>
    <name evidence="1" type="ORF">TBCH5v1_0350</name>
</gene>